<evidence type="ECO:0000313" key="3">
    <source>
        <dbReference type="Proteomes" id="UP000186817"/>
    </source>
</evidence>
<comment type="caution">
    <text evidence="2">The sequence shown here is derived from an EMBL/GenBank/DDBJ whole genome shotgun (WGS) entry which is preliminary data.</text>
</comment>
<keyword evidence="3" id="KW-1185">Reference proteome</keyword>
<feature type="compositionally biased region" description="Basic and acidic residues" evidence="1">
    <location>
        <begin position="188"/>
        <end position="197"/>
    </location>
</feature>
<accession>A0A1Q9DNJ2</accession>
<gene>
    <name evidence="2" type="ORF">AK812_SmicGene20976</name>
</gene>
<sequence length="277" mass="29818">MAWWNPLSYFKKRKAPKPKFQPESERSLFALASDDTSDGTLARGPNPTQGDSDEESEESEGQSDLQLEALPEACSPSSQKEVRSSPEPPAPATSREEVEEARAEIAYGSAAGKVETESGGGSPEGGMLSPSGDQSSGPWWNKFGLSPMQKEQSEEAPAFNLERSSETQSGGSEARTKELDFGLLVRMAESRRAKSDPPEPEGGGREAPGSAPPPRFRSTACLVMPRPDDYYLKKSSKGPEAPTAPTSASLNDLIYLDPGHFREIAERGGAVQRLTRT</sequence>
<name>A0A1Q9DNJ2_SYMMI</name>
<proteinExistence type="predicted"/>
<dbReference type="EMBL" id="LSRX01000456">
    <property type="protein sequence ID" value="OLP96741.1"/>
    <property type="molecule type" value="Genomic_DNA"/>
</dbReference>
<feature type="compositionally biased region" description="Acidic residues" evidence="1">
    <location>
        <begin position="51"/>
        <end position="61"/>
    </location>
</feature>
<feature type="region of interest" description="Disordered" evidence="1">
    <location>
        <begin position="14"/>
        <end position="222"/>
    </location>
</feature>
<evidence type="ECO:0000313" key="2">
    <source>
        <dbReference type="EMBL" id="OLP96741.1"/>
    </source>
</evidence>
<evidence type="ECO:0000256" key="1">
    <source>
        <dbReference type="SAM" id="MobiDB-lite"/>
    </source>
</evidence>
<protein>
    <submittedName>
        <fullName evidence="2">Uncharacterized protein</fullName>
    </submittedName>
</protein>
<dbReference type="AlphaFoldDB" id="A0A1Q9DNJ2"/>
<organism evidence="2 3">
    <name type="scientific">Symbiodinium microadriaticum</name>
    <name type="common">Dinoflagellate</name>
    <name type="synonym">Zooxanthella microadriatica</name>
    <dbReference type="NCBI Taxonomy" id="2951"/>
    <lineage>
        <taxon>Eukaryota</taxon>
        <taxon>Sar</taxon>
        <taxon>Alveolata</taxon>
        <taxon>Dinophyceae</taxon>
        <taxon>Suessiales</taxon>
        <taxon>Symbiodiniaceae</taxon>
        <taxon>Symbiodinium</taxon>
    </lineage>
</organism>
<feature type="compositionally biased region" description="Basic and acidic residues" evidence="1">
    <location>
        <begin position="94"/>
        <end position="103"/>
    </location>
</feature>
<dbReference type="Proteomes" id="UP000186817">
    <property type="component" value="Unassembled WGS sequence"/>
</dbReference>
<reference evidence="2 3" key="1">
    <citation type="submission" date="2016-02" db="EMBL/GenBank/DDBJ databases">
        <title>Genome analysis of coral dinoflagellate symbionts highlights evolutionary adaptations to a symbiotic lifestyle.</title>
        <authorList>
            <person name="Aranda M."/>
            <person name="Li Y."/>
            <person name="Liew Y.J."/>
            <person name="Baumgarten S."/>
            <person name="Simakov O."/>
            <person name="Wilson M."/>
            <person name="Piel J."/>
            <person name="Ashoor H."/>
            <person name="Bougouffa S."/>
            <person name="Bajic V.B."/>
            <person name="Ryu T."/>
            <person name="Ravasi T."/>
            <person name="Bayer T."/>
            <person name="Micklem G."/>
            <person name="Kim H."/>
            <person name="Bhak J."/>
            <person name="Lajeunesse T.C."/>
            <person name="Voolstra C.R."/>
        </authorList>
    </citation>
    <scope>NUCLEOTIDE SEQUENCE [LARGE SCALE GENOMIC DNA]</scope>
    <source>
        <strain evidence="2 3">CCMP2467</strain>
    </source>
</reference>
<dbReference type="OrthoDB" id="435609at2759"/>